<dbReference type="Proteomes" id="UP000742024">
    <property type="component" value="Unassembled WGS sequence"/>
</dbReference>
<dbReference type="EMBL" id="SRPR01000018">
    <property type="protein sequence ID" value="KAG5966706.1"/>
    <property type="molecule type" value="Genomic_DNA"/>
</dbReference>
<feature type="compositionally biased region" description="Polar residues" evidence="1">
    <location>
        <begin position="106"/>
        <end position="119"/>
    </location>
</feature>
<proteinExistence type="predicted"/>
<keyword evidence="3" id="KW-1185">Reference proteome</keyword>
<protein>
    <submittedName>
        <fullName evidence="2">Uncharacterized protein</fullName>
    </submittedName>
</protein>
<accession>A0ABQ7PPQ2</accession>
<feature type="compositionally biased region" description="Polar residues" evidence="1">
    <location>
        <begin position="674"/>
        <end position="687"/>
    </location>
</feature>
<feature type="compositionally biased region" description="Polar residues" evidence="1">
    <location>
        <begin position="272"/>
        <end position="288"/>
    </location>
</feature>
<evidence type="ECO:0000313" key="3">
    <source>
        <dbReference type="Proteomes" id="UP000742024"/>
    </source>
</evidence>
<feature type="compositionally biased region" description="Polar residues" evidence="1">
    <location>
        <begin position="580"/>
        <end position="605"/>
    </location>
</feature>
<feature type="compositionally biased region" description="Low complexity" evidence="1">
    <location>
        <begin position="159"/>
        <end position="169"/>
    </location>
</feature>
<feature type="compositionally biased region" description="Basic residues" evidence="1">
    <location>
        <begin position="252"/>
        <end position="262"/>
    </location>
</feature>
<sequence>MVKRALRKSDRDTGITDVTALPSTERGSQIVSRNKYGLQLLQHVCCTCISVPNEPKSLDSGENTGQKTPKSPWIKLDLVIASPLDAEFISGYRNGNISMPDGKSEGSISEGTASQTSSNAHHEITCVLMPRRSNLQGPNVATRAPIDPTSRRNRAILKSSTSWDSTQDWTDSEKKAHSRKQASLPNLPISPPPERPPTPCVKDNRQPSGMESGLRRITNLSPVLEPRRCSDSRDEWLPGLEKPRAVMSQRQAKARPGTRKGARGPSKLSIVQIAQRNPSVKRSGSCARSDSRAQHPRRRSSVRTGKPKPKEPVRTAVAIPDRGSNSPVSSLSSQRTLCNASSAYSSNVSIQNLARPTPGDPRVTRASPAPGHDIYTEKSHDLQTVSTLTRPAPASTATRTPRRFPFRLRHRFNGNSSNDHNVPPPVANNKVSQHSYHRLWERDAGISRVETAPTDDGASRPSKKKNNDGETKIAIARMRQNIVAGFRTHDGAERGGLNSESIYRHNKFYEISSRHTGSSNSIASTDRTCVSCAKGPGSFDDMSSKTPRSVETLGMQGWMPNTKGFQREASPLASAVQTVHSRSSGRGSRTPISANLPSASSSRENLASRHRVPLDSAVINATPATACRVHPTRIIANPYGHAIEVRSSGSVRPLATIPSRSDTPPGASPRLRSASRQTHRSQYTNGPKSGPALNAVPPPLSASKTLAAQQSARPTPFRPSTRAPPLNLSKELPLEPPRQHSLRSTFFKRPRRASTQHPQQNSLLDPAGAPARQASHTTTFEKKIPRDSNATRTTPSHPYAGLDSRHSQVNLGVYPREREQDREQALPDRRKGEEVCWPWGLTRKHSTLMHRPAFSGSPGGVGGFEDVQRECARGAGVPRYRVLHSYNSPAYKNMPIWG</sequence>
<reference evidence="2 3" key="1">
    <citation type="journal article" date="2020" name="bioRxiv">
        <title>Whole genome comparisons of ergot fungi reveals the divergence and evolution of species within the genus Claviceps are the result of varying mechanisms driving genome evolution and host range expansion.</title>
        <authorList>
            <person name="Wyka S.A."/>
            <person name="Mondo S.J."/>
            <person name="Liu M."/>
            <person name="Dettman J."/>
            <person name="Nalam V."/>
            <person name="Broders K.D."/>
        </authorList>
    </citation>
    <scope>NUCLEOTIDE SEQUENCE [LARGE SCALE GENOMIC DNA]</scope>
    <source>
        <strain evidence="2 3">LM583</strain>
    </source>
</reference>
<feature type="compositionally biased region" description="Pro residues" evidence="1">
    <location>
        <begin position="188"/>
        <end position="199"/>
    </location>
</feature>
<feature type="region of interest" description="Disordered" evidence="1">
    <location>
        <begin position="580"/>
        <end position="609"/>
    </location>
</feature>
<gene>
    <name evidence="2" type="ORF">E4U57_002020</name>
</gene>
<feature type="compositionally biased region" description="Polar residues" evidence="1">
    <location>
        <begin position="702"/>
        <end position="713"/>
    </location>
</feature>
<feature type="compositionally biased region" description="Basic and acidic residues" evidence="1">
    <location>
        <begin position="225"/>
        <end position="244"/>
    </location>
</feature>
<evidence type="ECO:0000256" key="1">
    <source>
        <dbReference type="SAM" id="MobiDB-lite"/>
    </source>
</evidence>
<feature type="region of interest" description="Disordered" evidence="1">
    <location>
        <begin position="95"/>
        <end position="383"/>
    </location>
</feature>
<feature type="compositionally biased region" description="Basic residues" evidence="1">
    <location>
        <begin position="294"/>
        <end position="307"/>
    </location>
</feature>
<evidence type="ECO:0000313" key="2">
    <source>
        <dbReference type="EMBL" id="KAG5966706.1"/>
    </source>
</evidence>
<feature type="region of interest" description="Disordered" evidence="1">
    <location>
        <begin position="414"/>
        <end position="433"/>
    </location>
</feature>
<name>A0ABQ7PPQ2_9HYPO</name>
<organism evidence="2 3">
    <name type="scientific">Claviceps arundinis</name>
    <dbReference type="NCBI Taxonomy" id="1623583"/>
    <lineage>
        <taxon>Eukaryota</taxon>
        <taxon>Fungi</taxon>
        <taxon>Dikarya</taxon>
        <taxon>Ascomycota</taxon>
        <taxon>Pezizomycotina</taxon>
        <taxon>Sordariomycetes</taxon>
        <taxon>Hypocreomycetidae</taxon>
        <taxon>Hypocreales</taxon>
        <taxon>Clavicipitaceae</taxon>
        <taxon>Claviceps</taxon>
    </lineage>
</organism>
<comment type="caution">
    <text evidence="2">The sequence shown here is derived from an EMBL/GenBank/DDBJ whole genome shotgun (WGS) entry which is preliminary data.</text>
</comment>
<feature type="region of interest" description="Disordered" evidence="1">
    <location>
        <begin position="443"/>
        <end position="471"/>
    </location>
</feature>
<feature type="compositionally biased region" description="Polar residues" evidence="1">
    <location>
        <begin position="323"/>
        <end position="354"/>
    </location>
</feature>
<feature type="region of interest" description="Disordered" evidence="1">
    <location>
        <begin position="650"/>
        <end position="808"/>
    </location>
</feature>